<evidence type="ECO:0000313" key="2">
    <source>
        <dbReference type="Proteomes" id="UP000077349"/>
    </source>
</evidence>
<accession>A0A177G5L6</accession>
<keyword evidence="1" id="KW-0418">Kinase</keyword>
<proteinExistence type="predicted"/>
<keyword evidence="1" id="KW-0808">Transferase</keyword>
<organism evidence="1 2">
    <name type="scientific">Acetobacter malorum</name>
    <dbReference type="NCBI Taxonomy" id="178901"/>
    <lineage>
        <taxon>Bacteria</taxon>
        <taxon>Pseudomonadati</taxon>
        <taxon>Pseudomonadota</taxon>
        <taxon>Alphaproteobacteria</taxon>
        <taxon>Acetobacterales</taxon>
        <taxon>Acetobacteraceae</taxon>
        <taxon>Acetobacter</taxon>
    </lineage>
</organism>
<evidence type="ECO:0000313" key="1">
    <source>
        <dbReference type="EMBL" id="OAG75629.1"/>
    </source>
</evidence>
<name>A0A177G5L6_9PROT</name>
<comment type="caution">
    <text evidence="1">The sequence shown here is derived from an EMBL/GenBank/DDBJ whole genome shotgun (WGS) entry which is preliminary data.</text>
</comment>
<reference evidence="1 2" key="1">
    <citation type="submission" date="2016-03" db="EMBL/GenBank/DDBJ databases">
        <title>Draft genome sequence of Acetobacter malorum CECT 7742, a strain isolated from strawberry vinegar.</title>
        <authorList>
            <person name="Sainz F."/>
            <person name="Mas A."/>
            <person name="Torija M.J."/>
        </authorList>
    </citation>
    <scope>NUCLEOTIDE SEQUENCE [LARGE SCALE GENOMIC DNA]</scope>
    <source>
        <strain evidence="1 2">CECT 7742</strain>
    </source>
</reference>
<dbReference type="Pfam" id="PF13207">
    <property type="entry name" value="AAA_17"/>
    <property type="match status" value="1"/>
</dbReference>
<gene>
    <name evidence="1" type="ORF">Amal_03182</name>
</gene>
<protein>
    <submittedName>
        <fullName evidence="1">Adenylate kinase</fullName>
    </submittedName>
</protein>
<dbReference type="GO" id="GO:0016301">
    <property type="term" value="F:kinase activity"/>
    <property type="evidence" value="ECO:0007669"/>
    <property type="project" value="UniProtKB-KW"/>
</dbReference>
<dbReference type="PATRIC" id="fig|178901.16.peg.3393"/>
<dbReference type="Gene3D" id="3.40.50.300">
    <property type="entry name" value="P-loop containing nucleotide triphosphate hydrolases"/>
    <property type="match status" value="1"/>
</dbReference>
<dbReference type="SUPFAM" id="SSF52540">
    <property type="entry name" value="P-loop containing nucleoside triphosphate hydrolases"/>
    <property type="match status" value="1"/>
</dbReference>
<dbReference type="AlphaFoldDB" id="A0A177G5L6"/>
<dbReference type="EMBL" id="LVHD01000030">
    <property type="protein sequence ID" value="OAG75629.1"/>
    <property type="molecule type" value="Genomic_DNA"/>
</dbReference>
<dbReference type="InterPro" id="IPR027417">
    <property type="entry name" value="P-loop_NTPase"/>
</dbReference>
<dbReference type="Proteomes" id="UP000077349">
    <property type="component" value="Unassembled WGS sequence"/>
</dbReference>
<sequence>MITKIIGITGISGVGKTFLIKKLLQKIDDSGSISASDILKNYKKLNSEELRLRENTKIQSDQDIIPVALDERIQELKKHIIFFDFHFSIDNGTNMVDIPFDMLKKINFYSIIFIEDNAKRIIYNREKDERYRPIYNENKIIHQQNYLIRLANLFCSTTDTPLLICHSSSDEIIIPKLQEMIKKGS</sequence>